<name>A0A8J3IJ04_9CHLR</name>
<reference evidence="1" key="1">
    <citation type="submission" date="2020-10" db="EMBL/GenBank/DDBJ databases">
        <title>Taxonomic study of unclassified bacteria belonging to the class Ktedonobacteria.</title>
        <authorList>
            <person name="Yabe S."/>
            <person name="Wang C.M."/>
            <person name="Zheng Y."/>
            <person name="Sakai Y."/>
            <person name="Cavaletti L."/>
            <person name="Monciardini P."/>
            <person name="Donadio S."/>
        </authorList>
    </citation>
    <scope>NUCLEOTIDE SEQUENCE</scope>
    <source>
        <strain evidence="1">ID150040</strain>
    </source>
</reference>
<comment type="caution">
    <text evidence="1">The sequence shown here is derived from an EMBL/GenBank/DDBJ whole genome shotgun (WGS) entry which is preliminary data.</text>
</comment>
<organism evidence="1 2">
    <name type="scientific">Reticulibacter mediterranei</name>
    <dbReference type="NCBI Taxonomy" id="2778369"/>
    <lineage>
        <taxon>Bacteria</taxon>
        <taxon>Bacillati</taxon>
        <taxon>Chloroflexota</taxon>
        <taxon>Ktedonobacteria</taxon>
        <taxon>Ktedonobacterales</taxon>
        <taxon>Reticulibacteraceae</taxon>
        <taxon>Reticulibacter</taxon>
    </lineage>
</organism>
<evidence type="ECO:0000313" key="2">
    <source>
        <dbReference type="Proteomes" id="UP000597444"/>
    </source>
</evidence>
<protein>
    <submittedName>
        <fullName evidence="1">Uncharacterized protein</fullName>
    </submittedName>
</protein>
<dbReference type="AlphaFoldDB" id="A0A8J3IJ04"/>
<gene>
    <name evidence="1" type="ORF">KSF_054740</name>
</gene>
<keyword evidence="2" id="KW-1185">Reference proteome</keyword>
<proteinExistence type="predicted"/>
<evidence type="ECO:0000313" key="1">
    <source>
        <dbReference type="EMBL" id="GHO95426.1"/>
    </source>
</evidence>
<dbReference type="RefSeq" id="WP_220206100.1">
    <property type="nucleotide sequence ID" value="NZ_BNJK01000001.1"/>
</dbReference>
<dbReference type="EMBL" id="BNJK01000001">
    <property type="protein sequence ID" value="GHO95426.1"/>
    <property type="molecule type" value="Genomic_DNA"/>
</dbReference>
<sequence>MIRIKAEPDMYPEAVALLIEHGCEVKRSSTCCEVILPEGSTRKEILFRSVSERYKLVLPDGLEMKEIYNRFVERSALYFYV</sequence>
<accession>A0A8J3IJ04</accession>
<dbReference type="Proteomes" id="UP000597444">
    <property type="component" value="Unassembled WGS sequence"/>
</dbReference>